<gene>
    <name evidence="1" type="ORF">HOP61_14090</name>
</gene>
<reference evidence="1" key="1">
    <citation type="submission" date="2020-05" db="EMBL/GenBank/DDBJ databases">
        <authorList>
            <person name="Wang L."/>
            <person name="Shao Z."/>
        </authorList>
    </citation>
    <scope>NUCLEOTIDE SEQUENCE</scope>
    <source>
        <strain evidence="1">MCCC 1A05776</strain>
    </source>
</reference>
<dbReference type="AlphaFoldDB" id="A0AAW4YWM7"/>
<name>A0AAW4YWM7_9GAMM</name>
<sequence length="199" mass="22528">MIRLTGKAGSKFLEEKGPVVAIVSFMTFMSWMLFWPHGMSVSSAIGQEPEITKYEKIKNSYSVQVADLLRIDEDIFSRSLSILDTQRFYCLLAEHFGMEESRSLRPSSLLRYEALCEVFADAASMVDTYADRLNGGSGFYPELHEFKFHSREKEHVIGPFLSAEECVEIVERLLRLGEHASRCSSYGVSGKPIFYGALQ</sequence>
<reference evidence="1" key="2">
    <citation type="journal article" date="2021" name="Front. Microbiol.">
        <title>Aerobic Denitrification and Heterotrophic Sulfur Oxidation in the Genus Halomonas Revealed by Six Novel Species Characterizations and Genome-Based Analysis.</title>
        <authorList>
            <person name="Wang L."/>
            <person name="Shao Z."/>
        </authorList>
    </citation>
    <scope>NUCLEOTIDE SEQUENCE</scope>
    <source>
        <strain evidence="1">MCCC 1A05776</strain>
    </source>
</reference>
<proteinExistence type="predicted"/>
<comment type="caution">
    <text evidence="1">The sequence shown here is derived from an EMBL/GenBank/DDBJ whole genome shotgun (WGS) entry which is preliminary data.</text>
</comment>
<protein>
    <submittedName>
        <fullName evidence="1">Uncharacterized protein</fullName>
    </submittedName>
</protein>
<evidence type="ECO:0000313" key="1">
    <source>
        <dbReference type="EMBL" id="MCE8052426.1"/>
    </source>
</evidence>
<dbReference type="Proteomes" id="UP001320178">
    <property type="component" value="Unassembled WGS sequence"/>
</dbReference>
<accession>A0AAW4YWM7</accession>
<dbReference type="RefSeq" id="WP_234239825.1">
    <property type="nucleotide sequence ID" value="NZ_JABFTS010000005.1"/>
</dbReference>
<organism evidence="1 2">
    <name type="scientific">Billgrantia desiderata</name>
    <dbReference type="NCBI Taxonomy" id="52021"/>
    <lineage>
        <taxon>Bacteria</taxon>
        <taxon>Pseudomonadati</taxon>
        <taxon>Pseudomonadota</taxon>
        <taxon>Gammaproteobacteria</taxon>
        <taxon>Oceanospirillales</taxon>
        <taxon>Halomonadaceae</taxon>
        <taxon>Billgrantia</taxon>
    </lineage>
</organism>
<dbReference type="EMBL" id="JABFTS010000005">
    <property type="protein sequence ID" value="MCE8052426.1"/>
    <property type="molecule type" value="Genomic_DNA"/>
</dbReference>
<evidence type="ECO:0000313" key="2">
    <source>
        <dbReference type="Proteomes" id="UP001320178"/>
    </source>
</evidence>